<accession>A0A5M3ME89</accession>
<sequence>MPDEYMDPSNVFEGVPLVRMYDKADDVRDLLRFFYHAPTFTLTRYDPETPKKVGGILRLAKKYQIASLWDRLVKQIETDWPQTLSGWDRLEGEINLWNQHCVEEGESRIPCSDIVFPEPGSAAQLAREFDLRKITPAVFYHLSRLEISRNRGHLYDKQVADRIAEVRSLGGRTANWSLLTLPDLKCLLLGRERIQQYLEKEFTRFRNSPQFHYCDPQCNRKSFEDGLRVLIHSSDILSDLKILVSEDLDNCGTETLCSPCQEKAKATVRQLRTEIWDRLAEFFELPVLSDNEDDDGDGDEDEGDDEYHDSE</sequence>
<protein>
    <recommendedName>
        <fullName evidence="4">BTB domain-containing protein</fullName>
    </recommendedName>
</protein>
<evidence type="ECO:0000256" key="1">
    <source>
        <dbReference type="SAM" id="MobiDB-lite"/>
    </source>
</evidence>
<evidence type="ECO:0008006" key="4">
    <source>
        <dbReference type="Google" id="ProtNLM"/>
    </source>
</evidence>
<dbReference type="GeneID" id="19205840"/>
<reference evidence="3" key="1">
    <citation type="journal article" date="2012" name="Science">
        <title>The Paleozoic origin of enzymatic lignin decomposition reconstructed from 31 fungal genomes.</title>
        <authorList>
            <person name="Floudas D."/>
            <person name="Binder M."/>
            <person name="Riley R."/>
            <person name="Barry K."/>
            <person name="Blanchette R.A."/>
            <person name="Henrissat B."/>
            <person name="Martinez A.T."/>
            <person name="Otillar R."/>
            <person name="Spatafora J.W."/>
            <person name="Yadav J.S."/>
            <person name="Aerts A."/>
            <person name="Benoit I."/>
            <person name="Boyd A."/>
            <person name="Carlson A."/>
            <person name="Copeland A."/>
            <person name="Coutinho P.M."/>
            <person name="de Vries R.P."/>
            <person name="Ferreira P."/>
            <person name="Findley K."/>
            <person name="Foster B."/>
            <person name="Gaskell J."/>
            <person name="Glotzer D."/>
            <person name="Gorecki P."/>
            <person name="Heitman J."/>
            <person name="Hesse C."/>
            <person name="Hori C."/>
            <person name="Igarashi K."/>
            <person name="Jurgens J.A."/>
            <person name="Kallen N."/>
            <person name="Kersten P."/>
            <person name="Kohler A."/>
            <person name="Kuees U."/>
            <person name="Kumar T.K.A."/>
            <person name="Kuo A."/>
            <person name="LaButti K."/>
            <person name="Larrondo L.F."/>
            <person name="Lindquist E."/>
            <person name="Ling A."/>
            <person name="Lombard V."/>
            <person name="Lucas S."/>
            <person name="Lundell T."/>
            <person name="Martin R."/>
            <person name="McLaughlin D.J."/>
            <person name="Morgenstern I."/>
            <person name="Morin E."/>
            <person name="Murat C."/>
            <person name="Nagy L.G."/>
            <person name="Nolan M."/>
            <person name="Ohm R.A."/>
            <person name="Patyshakuliyeva A."/>
            <person name="Rokas A."/>
            <person name="Ruiz-Duenas F.J."/>
            <person name="Sabat G."/>
            <person name="Salamov A."/>
            <person name="Samejima M."/>
            <person name="Schmutz J."/>
            <person name="Slot J.C."/>
            <person name="St John F."/>
            <person name="Stenlid J."/>
            <person name="Sun H."/>
            <person name="Sun S."/>
            <person name="Syed K."/>
            <person name="Tsang A."/>
            <person name="Wiebenga A."/>
            <person name="Young D."/>
            <person name="Pisabarro A."/>
            <person name="Eastwood D.C."/>
            <person name="Martin F."/>
            <person name="Cullen D."/>
            <person name="Grigoriev I.V."/>
            <person name="Hibbett D.S."/>
        </authorList>
    </citation>
    <scope>NUCLEOTIDE SEQUENCE [LARGE SCALE GENOMIC DNA]</scope>
    <source>
        <strain evidence="3">RWD-64-598 SS2</strain>
    </source>
</reference>
<gene>
    <name evidence="2" type="ORF">CONPUDRAFT_167721</name>
</gene>
<feature type="region of interest" description="Disordered" evidence="1">
    <location>
        <begin position="288"/>
        <end position="311"/>
    </location>
</feature>
<dbReference type="Proteomes" id="UP000053558">
    <property type="component" value="Unassembled WGS sequence"/>
</dbReference>
<proteinExistence type="predicted"/>
<dbReference type="RefSeq" id="XP_007771984.1">
    <property type="nucleotide sequence ID" value="XM_007773794.1"/>
</dbReference>
<dbReference type="OrthoDB" id="3218112at2759"/>
<organism evidence="2 3">
    <name type="scientific">Coniophora puteana (strain RWD-64-598)</name>
    <name type="common">Brown rot fungus</name>
    <dbReference type="NCBI Taxonomy" id="741705"/>
    <lineage>
        <taxon>Eukaryota</taxon>
        <taxon>Fungi</taxon>
        <taxon>Dikarya</taxon>
        <taxon>Basidiomycota</taxon>
        <taxon>Agaricomycotina</taxon>
        <taxon>Agaricomycetes</taxon>
        <taxon>Agaricomycetidae</taxon>
        <taxon>Boletales</taxon>
        <taxon>Coniophorineae</taxon>
        <taxon>Coniophoraceae</taxon>
        <taxon>Coniophora</taxon>
    </lineage>
</organism>
<dbReference type="KEGG" id="cput:CONPUDRAFT_167721"/>
<dbReference type="EMBL" id="JH711583">
    <property type="protein sequence ID" value="EIW77589.1"/>
    <property type="molecule type" value="Genomic_DNA"/>
</dbReference>
<name>A0A5M3ME89_CONPW</name>
<dbReference type="OMA" id="QLRTEIW"/>
<keyword evidence="3" id="KW-1185">Reference proteome</keyword>
<evidence type="ECO:0000313" key="2">
    <source>
        <dbReference type="EMBL" id="EIW77589.1"/>
    </source>
</evidence>
<evidence type="ECO:0000313" key="3">
    <source>
        <dbReference type="Proteomes" id="UP000053558"/>
    </source>
</evidence>
<dbReference type="AlphaFoldDB" id="A0A5M3ME89"/>
<comment type="caution">
    <text evidence="2">The sequence shown here is derived from an EMBL/GenBank/DDBJ whole genome shotgun (WGS) entry which is preliminary data.</text>
</comment>
<feature type="compositionally biased region" description="Acidic residues" evidence="1">
    <location>
        <begin position="290"/>
        <end position="311"/>
    </location>
</feature>